<proteinExistence type="predicted"/>
<name>A0A1V8TAS3_9PEZI</name>
<dbReference type="Gene3D" id="3.30.160.60">
    <property type="entry name" value="Classic Zinc Finger"/>
    <property type="match status" value="1"/>
</dbReference>
<organism evidence="3 4">
    <name type="scientific">Cryoendolithus antarcticus</name>
    <dbReference type="NCBI Taxonomy" id="1507870"/>
    <lineage>
        <taxon>Eukaryota</taxon>
        <taxon>Fungi</taxon>
        <taxon>Dikarya</taxon>
        <taxon>Ascomycota</taxon>
        <taxon>Pezizomycotina</taxon>
        <taxon>Dothideomycetes</taxon>
        <taxon>Dothideomycetidae</taxon>
        <taxon>Cladosporiales</taxon>
        <taxon>Cladosporiaceae</taxon>
        <taxon>Cryoendolithus</taxon>
    </lineage>
</organism>
<sequence>MDRMDVAFAEGLEVSSQPPPLLFLNSLPSYVKAKVWAVYLHILEMEGEEPLIYIGSATEKYSGMALRITEYRKGNKLPQYMKPALEKGYKITHTTLLAQCKIPPEGIMPQARARDKNYGMNTACPWPRESFEWGGLGGHSPIDESVRGDSALSPEGLAAEAQAAAEKNRKRTADARDAARVAVGKKPGTKHQPVTAGTKKRNADKYRAKQLRDRANRVFYCNICDVSCTHQSRLDEHMRGGPHLKMVQGLNGKDRNQAQHRLRDAQNHERDAQRDRARAQHKH</sequence>
<dbReference type="STRING" id="1507870.A0A1V8TAS3"/>
<feature type="domain" description="C2H2-type" evidence="2">
    <location>
        <begin position="221"/>
        <end position="243"/>
    </location>
</feature>
<evidence type="ECO:0000256" key="1">
    <source>
        <dbReference type="SAM" id="MobiDB-lite"/>
    </source>
</evidence>
<dbReference type="InterPro" id="IPR013087">
    <property type="entry name" value="Znf_C2H2_type"/>
</dbReference>
<evidence type="ECO:0000313" key="3">
    <source>
        <dbReference type="EMBL" id="OQO08459.1"/>
    </source>
</evidence>
<comment type="caution">
    <text evidence="3">The sequence shown here is derived from an EMBL/GenBank/DDBJ whole genome shotgun (WGS) entry which is preliminary data.</text>
</comment>
<gene>
    <name evidence="3" type="ORF">B0A48_06329</name>
</gene>
<evidence type="ECO:0000313" key="4">
    <source>
        <dbReference type="Proteomes" id="UP000192596"/>
    </source>
</evidence>
<feature type="region of interest" description="Disordered" evidence="1">
    <location>
        <begin position="183"/>
        <end position="205"/>
    </location>
</feature>
<reference evidence="4" key="1">
    <citation type="submission" date="2017-03" db="EMBL/GenBank/DDBJ databases">
        <title>Genomes of endolithic fungi from Antarctica.</title>
        <authorList>
            <person name="Coleine C."/>
            <person name="Masonjones S."/>
            <person name="Stajich J.E."/>
        </authorList>
    </citation>
    <scope>NUCLEOTIDE SEQUENCE [LARGE SCALE GENOMIC DNA]</scope>
    <source>
        <strain evidence="4">CCFEE 5527</strain>
    </source>
</reference>
<feature type="region of interest" description="Disordered" evidence="1">
    <location>
        <begin position="258"/>
        <end position="283"/>
    </location>
</feature>
<dbReference type="EMBL" id="NAJO01000012">
    <property type="protein sequence ID" value="OQO08459.1"/>
    <property type="molecule type" value="Genomic_DNA"/>
</dbReference>
<keyword evidence="4" id="KW-1185">Reference proteome</keyword>
<dbReference type="Proteomes" id="UP000192596">
    <property type="component" value="Unassembled WGS sequence"/>
</dbReference>
<accession>A0A1V8TAS3</accession>
<dbReference type="InParanoid" id="A0A1V8TAS3"/>
<dbReference type="OrthoDB" id="3945684at2759"/>
<dbReference type="SUPFAM" id="SSF57667">
    <property type="entry name" value="beta-beta-alpha zinc fingers"/>
    <property type="match status" value="1"/>
</dbReference>
<dbReference type="AlphaFoldDB" id="A0A1V8TAS3"/>
<evidence type="ECO:0000259" key="2">
    <source>
        <dbReference type="PROSITE" id="PS00028"/>
    </source>
</evidence>
<protein>
    <recommendedName>
        <fullName evidence="2">C2H2-type domain-containing protein</fullName>
    </recommendedName>
</protein>
<dbReference type="PROSITE" id="PS00028">
    <property type="entry name" value="ZINC_FINGER_C2H2_1"/>
    <property type="match status" value="1"/>
</dbReference>
<dbReference type="Pfam" id="PF12874">
    <property type="entry name" value="zf-met"/>
    <property type="match status" value="1"/>
</dbReference>
<dbReference type="InterPro" id="IPR036236">
    <property type="entry name" value="Znf_C2H2_sf"/>
</dbReference>